<comment type="caution">
    <text evidence="1">The sequence shown here is derived from an EMBL/GenBank/DDBJ whole genome shotgun (WGS) entry which is preliminary data.</text>
</comment>
<name>A0A0F9E0H3_9ZZZZ</name>
<organism evidence="1">
    <name type="scientific">marine sediment metagenome</name>
    <dbReference type="NCBI Taxonomy" id="412755"/>
    <lineage>
        <taxon>unclassified sequences</taxon>
        <taxon>metagenomes</taxon>
        <taxon>ecological metagenomes</taxon>
    </lineage>
</organism>
<gene>
    <name evidence="1" type="ORF">LCGC14_2134140</name>
</gene>
<sequence length="82" mass="9303">MQTKVNIKHGAIESPALTFEDLKAGDFFFSARSDSLALKLETHAQYTYVDGGETHVGDINFEVRQVQRVDIVVYMEEYETSD</sequence>
<dbReference type="EMBL" id="LAZR01026830">
    <property type="protein sequence ID" value="KKL67523.1"/>
    <property type="molecule type" value="Genomic_DNA"/>
</dbReference>
<proteinExistence type="predicted"/>
<accession>A0A0F9E0H3</accession>
<reference evidence="1" key="1">
    <citation type="journal article" date="2015" name="Nature">
        <title>Complex archaea that bridge the gap between prokaryotes and eukaryotes.</title>
        <authorList>
            <person name="Spang A."/>
            <person name="Saw J.H."/>
            <person name="Jorgensen S.L."/>
            <person name="Zaremba-Niedzwiedzka K."/>
            <person name="Martijn J."/>
            <person name="Lind A.E."/>
            <person name="van Eijk R."/>
            <person name="Schleper C."/>
            <person name="Guy L."/>
            <person name="Ettema T.J."/>
        </authorList>
    </citation>
    <scope>NUCLEOTIDE SEQUENCE</scope>
</reference>
<protein>
    <submittedName>
        <fullName evidence="1">Uncharacterized protein</fullName>
    </submittedName>
</protein>
<dbReference type="AlphaFoldDB" id="A0A0F9E0H3"/>
<evidence type="ECO:0000313" key="1">
    <source>
        <dbReference type="EMBL" id="KKL67523.1"/>
    </source>
</evidence>